<keyword evidence="3" id="KW-0812">Transmembrane</keyword>
<dbReference type="Proteomes" id="UP001162044">
    <property type="component" value="Unassembled WGS sequence"/>
</dbReference>
<dbReference type="EMBL" id="JARVQW010000010">
    <property type="protein sequence ID" value="MDH2307115.1"/>
    <property type="molecule type" value="Genomic_DNA"/>
</dbReference>
<dbReference type="InterPro" id="IPR016032">
    <property type="entry name" value="Sig_transdc_resp-reg_C-effctor"/>
</dbReference>
<reference evidence="5" key="1">
    <citation type="submission" date="2023-04" db="EMBL/GenBank/DDBJ databases">
        <authorList>
            <person name="Li W."/>
        </authorList>
    </citation>
    <scope>NUCLEOTIDE SEQUENCE</scope>
    <source>
        <strain evidence="5">QITACRE101</strain>
    </source>
</reference>
<protein>
    <submittedName>
        <fullName evidence="5">Winged helix-turn-helix domain-containing protein</fullName>
    </submittedName>
</protein>
<dbReference type="GO" id="GO:0000160">
    <property type="term" value="P:phosphorelay signal transduction system"/>
    <property type="evidence" value="ECO:0007669"/>
    <property type="project" value="InterPro"/>
</dbReference>
<gene>
    <name evidence="5" type="ORF">QDQ51_17010</name>
</gene>
<comment type="caution">
    <text evidence="5">The sequence shown here is derived from an EMBL/GenBank/DDBJ whole genome shotgun (WGS) entry which is preliminary data.</text>
</comment>
<reference evidence="5" key="2">
    <citation type="submission" date="2023-10" db="EMBL/GenBank/DDBJ databases">
        <title>Analysis of Resistance Genes of Carbapenem-resistant Providencia rettgeri.</title>
        <authorList>
            <person name="Liu M."/>
        </authorList>
    </citation>
    <scope>NUCLEOTIDE SEQUENCE</scope>
    <source>
        <strain evidence="5">QITACRE101</strain>
    </source>
</reference>
<dbReference type="AlphaFoldDB" id="A0AB35LG35"/>
<feature type="domain" description="OmpR/PhoB-type" evidence="4">
    <location>
        <begin position="1"/>
        <end position="100"/>
    </location>
</feature>
<dbReference type="SUPFAM" id="SSF46894">
    <property type="entry name" value="C-terminal effector domain of the bipartite response regulators"/>
    <property type="match status" value="1"/>
</dbReference>
<evidence type="ECO:0000256" key="3">
    <source>
        <dbReference type="SAM" id="Phobius"/>
    </source>
</evidence>
<dbReference type="GO" id="GO:0003677">
    <property type="term" value="F:DNA binding"/>
    <property type="evidence" value="ECO:0007669"/>
    <property type="project" value="UniProtKB-UniRule"/>
</dbReference>
<organism evidence="5 6">
    <name type="scientific">Providencia rettgeri</name>
    <dbReference type="NCBI Taxonomy" id="587"/>
    <lineage>
        <taxon>Bacteria</taxon>
        <taxon>Pseudomonadati</taxon>
        <taxon>Pseudomonadota</taxon>
        <taxon>Gammaproteobacteria</taxon>
        <taxon>Enterobacterales</taxon>
        <taxon>Morganellaceae</taxon>
        <taxon>Providencia</taxon>
    </lineage>
</organism>
<dbReference type="GO" id="GO:0006355">
    <property type="term" value="P:regulation of DNA-templated transcription"/>
    <property type="evidence" value="ECO:0007669"/>
    <property type="project" value="InterPro"/>
</dbReference>
<evidence type="ECO:0000313" key="6">
    <source>
        <dbReference type="Proteomes" id="UP001162044"/>
    </source>
</evidence>
<evidence type="ECO:0000313" key="5">
    <source>
        <dbReference type="EMBL" id="MDH2307115.1"/>
    </source>
</evidence>
<evidence type="ECO:0000259" key="4">
    <source>
        <dbReference type="PROSITE" id="PS51755"/>
    </source>
</evidence>
<dbReference type="PROSITE" id="PS51755">
    <property type="entry name" value="OMPR_PHOB"/>
    <property type="match status" value="1"/>
</dbReference>
<evidence type="ECO:0000256" key="2">
    <source>
        <dbReference type="PROSITE-ProRule" id="PRU01091"/>
    </source>
</evidence>
<keyword evidence="3" id="KW-0472">Membrane</keyword>
<accession>A0AB35LG35</accession>
<feature type="DNA-binding region" description="OmpR/PhoB-type" evidence="2">
    <location>
        <begin position="1"/>
        <end position="100"/>
    </location>
</feature>
<dbReference type="Gene3D" id="1.10.10.10">
    <property type="entry name" value="Winged helix-like DNA-binding domain superfamily/Winged helix DNA-binding domain"/>
    <property type="match status" value="1"/>
</dbReference>
<keyword evidence="3" id="KW-1133">Transmembrane helix</keyword>
<dbReference type="CDD" id="cd00383">
    <property type="entry name" value="trans_reg_C"/>
    <property type="match status" value="1"/>
</dbReference>
<sequence>MKYIINDKVIYDESAQTLSRDNTIISLTLPCSQLLSVFIKKQNIVISRDYLLEKVWGKLGRVSSNHNLSQNIFLLRKNLSELGLEKIIETIPKQGFKFVASATIENLPFKNSEKKAKTKIKIKKRYFFILIMIVLLFISIYFYISKSYNAVVVKSLTIDRCDIFLRKKISNEERFLKEMEKNTQNIAERCKNKNGIILYDDSETIGKNGVYESILSWCKKDKDENIYECENNIYLHVR</sequence>
<dbReference type="RefSeq" id="WP_110731515.1">
    <property type="nucleotide sequence ID" value="NZ_ABEXOE020000025.1"/>
</dbReference>
<dbReference type="SMART" id="SM00862">
    <property type="entry name" value="Trans_reg_C"/>
    <property type="match status" value="1"/>
</dbReference>
<proteinExistence type="predicted"/>
<name>A0AB35LG35_PRORE</name>
<keyword evidence="1 2" id="KW-0238">DNA-binding</keyword>
<feature type="transmembrane region" description="Helical" evidence="3">
    <location>
        <begin position="126"/>
        <end position="144"/>
    </location>
</feature>
<evidence type="ECO:0000256" key="1">
    <source>
        <dbReference type="ARBA" id="ARBA00023125"/>
    </source>
</evidence>
<dbReference type="Pfam" id="PF00486">
    <property type="entry name" value="Trans_reg_C"/>
    <property type="match status" value="1"/>
</dbReference>
<dbReference type="InterPro" id="IPR001867">
    <property type="entry name" value="OmpR/PhoB-type_DNA-bd"/>
</dbReference>
<dbReference type="InterPro" id="IPR036388">
    <property type="entry name" value="WH-like_DNA-bd_sf"/>
</dbReference>